<reference evidence="1 2" key="1">
    <citation type="submission" date="2015-10" db="EMBL/GenBank/DDBJ databases">
        <title>The cercosporin biosynthetic gene cluster was horizontally transferred to several fungal lineages and shown to be expanded in Cercospora beticola based on microsynteny with recipient genomes.</title>
        <authorList>
            <person name="De Jonge R."/>
            <person name="Ebert M.K."/>
            <person name="Suttle J.C."/>
            <person name="Jurick Ii W.M."/>
            <person name="Secor G.A."/>
            <person name="Thomma B.P."/>
            <person name="Van De Peer Y."/>
            <person name="Bolton M.D."/>
        </authorList>
    </citation>
    <scope>NUCLEOTIDE SEQUENCE [LARGE SCALE GENOMIC DNA]</scope>
    <source>
        <strain evidence="1 2">09-40</strain>
    </source>
</reference>
<organism evidence="1 2">
    <name type="scientific">Cercospora beticola</name>
    <name type="common">Sugarbeet leaf spot fungus</name>
    <dbReference type="NCBI Taxonomy" id="122368"/>
    <lineage>
        <taxon>Eukaryota</taxon>
        <taxon>Fungi</taxon>
        <taxon>Dikarya</taxon>
        <taxon>Ascomycota</taxon>
        <taxon>Pezizomycotina</taxon>
        <taxon>Dothideomycetes</taxon>
        <taxon>Dothideomycetidae</taxon>
        <taxon>Mycosphaerellales</taxon>
        <taxon>Mycosphaerellaceae</taxon>
        <taxon>Cercospora</taxon>
    </lineage>
</organism>
<evidence type="ECO:0008006" key="3">
    <source>
        <dbReference type="Google" id="ProtNLM"/>
    </source>
</evidence>
<dbReference type="SUPFAM" id="SSF52047">
    <property type="entry name" value="RNI-like"/>
    <property type="match status" value="1"/>
</dbReference>
<name>A0A2G5HLJ2_CERBT</name>
<dbReference type="Proteomes" id="UP000230605">
    <property type="component" value="Chromosome 4"/>
</dbReference>
<accession>A0A2G5HLJ2</accession>
<dbReference type="AlphaFoldDB" id="A0A2G5HLJ2"/>
<gene>
    <name evidence="1" type="ORF">CB0940_05099</name>
</gene>
<comment type="caution">
    <text evidence="1">The sequence shown here is derived from an EMBL/GenBank/DDBJ whole genome shotgun (WGS) entry which is preliminary data.</text>
</comment>
<dbReference type="OrthoDB" id="3644718at2759"/>
<dbReference type="EMBL" id="LKMD01000105">
    <property type="protein sequence ID" value="PIA93385.1"/>
    <property type="molecule type" value="Genomic_DNA"/>
</dbReference>
<evidence type="ECO:0000313" key="2">
    <source>
        <dbReference type="Proteomes" id="UP000230605"/>
    </source>
</evidence>
<evidence type="ECO:0000313" key="1">
    <source>
        <dbReference type="EMBL" id="PIA93385.1"/>
    </source>
</evidence>
<sequence length="237" mass="27308">MGTLPASTIGLCRRRRKSSKKGFTARPWPLPMFGEFDEPMERRKDFFTQTEPTQPGLFTSDLELNLSAMAQYLPNFGEDSPLREEARKHLARGSDGFLKILLVLSCPRLRALYFARGHKESARTTTQPGSSLQWLEIVTMAHRDQDILQWPPGLQSLKHVALKAEAGTWLDKQEASFGENWMSKLLNLPNLESLYFHGWRVEPDDEDENFDHYLIEGCSSLRHLFLDGLTYFDPYVW</sequence>
<protein>
    <recommendedName>
        <fullName evidence="3">F-box domain-containing protein</fullName>
    </recommendedName>
</protein>
<proteinExistence type="predicted"/>